<comment type="similarity">
    <text evidence="1">Belongs to the thioesterase family.</text>
</comment>
<evidence type="ECO:0000259" key="3">
    <source>
        <dbReference type="SMART" id="SM00824"/>
    </source>
</evidence>
<dbReference type="RefSeq" id="WP_149847328.1">
    <property type="nucleotide sequence ID" value="NZ_VUOB01000001.1"/>
</dbReference>
<reference evidence="4 5" key="2">
    <citation type="submission" date="2019-09" db="EMBL/GenBank/DDBJ databases">
        <authorList>
            <person name="Jin C."/>
        </authorList>
    </citation>
    <scope>NUCLEOTIDE SEQUENCE [LARGE SCALE GENOMIC DNA]</scope>
    <source>
        <strain evidence="4 5">AN110305</strain>
    </source>
</reference>
<dbReference type="AlphaFoldDB" id="A0A5B2XVK7"/>
<keyword evidence="5" id="KW-1185">Reference proteome</keyword>
<name>A0A5B2XVK7_9PSEU</name>
<comment type="caution">
    <text evidence="4">The sequence shown here is derived from an EMBL/GenBank/DDBJ whole genome shotgun (WGS) entry which is preliminary data.</text>
</comment>
<keyword evidence="2" id="KW-0378">Hydrolase</keyword>
<dbReference type="InterPro" id="IPR001031">
    <property type="entry name" value="Thioesterase"/>
</dbReference>
<evidence type="ECO:0000313" key="4">
    <source>
        <dbReference type="EMBL" id="KAA2267020.1"/>
    </source>
</evidence>
<dbReference type="EMBL" id="VUOB01000001">
    <property type="protein sequence ID" value="KAA2267020.1"/>
    <property type="molecule type" value="Genomic_DNA"/>
</dbReference>
<dbReference type="InterPro" id="IPR029058">
    <property type="entry name" value="AB_hydrolase_fold"/>
</dbReference>
<dbReference type="Pfam" id="PF00975">
    <property type="entry name" value="Thioesterase"/>
    <property type="match status" value="1"/>
</dbReference>
<organism evidence="4 5">
    <name type="scientific">Solihabitans fulvus</name>
    <dbReference type="NCBI Taxonomy" id="1892852"/>
    <lineage>
        <taxon>Bacteria</taxon>
        <taxon>Bacillati</taxon>
        <taxon>Actinomycetota</taxon>
        <taxon>Actinomycetes</taxon>
        <taxon>Pseudonocardiales</taxon>
        <taxon>Pseudonocardiaceae</taxon>
        <taxon>Solihabitans</taxon>
    </lineage>
</organism>
<gene>
    <name evidence="4" type="ORF">F0L68_00335</name>
</gene>
<dbReference type="Proteomes" id="UP000323454">
    <property type="component" value="Unassembled WGS sequence"/>
</dbReference>
<evidence type="ECO:0000256" key="1">
    <source>
        <dbReference type="ARBA" id="ARBA00007169"/>
    </source>
</evidence>
<sequence>MSAVEVDNDRWIRRFHPAPDSATRLVCLPHAGGSASFFFPVSRALSPAVDVLAVQYPGRQDRHTEPTVDSVPELADLIFAALRPWLDRPLALFGHSMGATVGFEVARRLEQRAGIVPLALFASGRRAPSRYRDELVHTKDDDGLVRELTLLSGTDSRLLGDEEMLRMIIPAIRGDYRAIEAYRCEPGATLRAPIVAFTGDADPRTTLDEAQAWREHTESEFDLTVLSGGHFFVANHQSEILAAISARARTVSAS</sequence>
<reference evidence="4 5" key="1">
    <citation type="submission" date="2019-09" db="EMBL/GenBank/DDBJ databases">
        <title>Goodfellowia gen. nov., a new genus of the Pseudonocardineae related to Actinoalloteichus, containing Goodfellowia coeruleoviolacea gen. nov., comb. nov. gen. nov., comb. nov.</title>
        <authorList>
            <person name="Labeda D."/>
        </authorList>
    </citation>
    <scope>NUCLEOTIDE SEQUENCE [LARGE SCALE GENOMIC DNA]</scope>
    <source>
        <strain evidence="4 5">AN110305</strain>
    </source>
</reference>
<dbReference type="InterPro" id="IPR012223">
    <property type="entry name" value="TEII"/>
</dbReference>
<dbReference type="SUPFAM" id="SSF53474">
    <property type="entry name" value="alpha/beta-Hydrolases"/>
    <property type="match status" value="1"/>
</dbReference>
<dbReference type="Gene3D" id="3.40.50.1820">
    <property type="entry name" value="alpha/beta hydrolase"/>
    <property type="match status" value="1"/>
</dbReference>
<dbReference type="PANTHER" id="PTHR11487:SF0">
    <property type="entry name" value="S-ACYL FATTY ACID SYNTHASE THIOESTERASE, MEDIUM CHAIN"/>
    <property type="match status" value="1"/>
</dbReference>
<evidence type="ECO:0000313" key="5">
    <source>
        <dbReference type="Proteomes" id="UP000323454"/>
    </source>
</evidence>
<dbReference type="OrthoDB" id="4169718at2"/>
<proteinExistence type="inferred from homology"/>
<protein>
    <submittedName>
        <fullName evidence="4">Thioesterase</fullName>
    </submittedName>
</protein>
<feature type="domain" description="Thioesterase TesA-like" evidence="3">
    <location>
        <begin position="26"/>
        <end position="244"/>
    </location>
</feature>
<evidence type="ECO:0000256" key="2">
    <source>
        <dbReference type="ARBA" id="ARBA00022801"/>
    </source>
</evidence>
<accession>A0A5B2XVK7</accession>
<dbReference type="GO" id="GO:0016787">
    <property type="term" value="F:hydrolase activity"/>
    <property type="evidence" value="ECO:0007669"/>
    <property type="project" value="UniProtKB-KW"/>
</dbReference>
<dbReference type="InterPro" id="IPR020802">
    <property type="entry name" value="TesA-like"/>
</dbReference>
<dbReference type="PANTHER" id="PTHR11487">
    <property type="entry name" value="THIOESTERASE"/>
    <property type="match status" value="1"/>
</dbReference>
<dbReference type="SMART" id="SM00824">
    <property type="entry name" value="PKS_TE"/>
    <property type="match status" value="1"/>
</dbReference>
<dbReference type="GO" id="GO:0008610">
    <property type="term" value="P:lipid biosynthetic process"/>
    <property type="evidence" value="ECO:0007669"/>
    <property type="project" value="TreeGrafter"/>
</dbReference>